<dbReference type="SUPFAM" id="SSF56059">
    <property type="entry name" value="Glutathione synthetase ATP-binding domain-like"/>
    <property type="match status" value="1"/>
</dbReference>
<dbReference type="GO" id="GO:0005524">
    <property type="term" value="F:ATP binding"/>
    <property type="evidence" value="ECO:0007669"/>
    <property type="project" value="UniProtKB-UniRule"/>
</dbReference>
<evidence type="ECO:0000256" key="2">
    <source>
        <dbReference type="PROSITE-ProRule" id="PRU00409"/>
    </source>
</evidence>
<keyword evidence="1 4" id="KW-0436">Ligase</keyword>
<dbReference type="InterPro" id="IPR011761">
    <property type="entry name" value="ATP-grasp"/>
</dbReference>
<feature type="domain" description="ATP-grasp" evidence="3">
    <location>
        <begin position="129"/>
        <end position="320"/>
    </location>
</feature>
<proteinExistence type="predicted"/>
<dbReference type="AlphaFoldDB" id="A0A561T641"/>
<dbReference type="GO" id="GO:0009432">
    <property type="term" value="P:SOS response"/>
    <property type="evidence" value="ECO:0007669"/>
    <property type="project" value="TreeGrafter"/>
</dbReference>
<keyword evidence="2" id="KW-0067">ATP-binding</keyword>
<dbReference type="GO" id="GO:0005737">
    <property type="term" value="C:cytoplasm"/>
    <property type="evidence" value="ECO:0007669"/>
    <property type="project" value="TreeGrafter"/>
</dbReference>
<dbReference type="PANTHER" id="PTHR21621">
    <property type="entry name" value="RIBOSOMAL PROTEIN S6 MODIFICATION PROTEIN"/>
    <property type="match status" value="1"/>
</dbReference>
<organism evidence="4 5">
    <name type="scientific">Kitasatospora viridis</name>
    <dbReference type="NCBI Taxonomy" id="281105"/>
    <lineage>
        <taxon>Bacteria</taxon>
        <taxon>Bacillati</taxon>
        <taxon>Actinomycetota</taxon>
        <taxon>Actinomycetes</taxon>
        <taxon>Kitasatosporales</taxon>
        <taxon>Streptomycetaceae</taxon>
        <taxon>Kitasatospora</taxon>
    </lineage>
</organism>
<comment type="caution">
    <text evidence="4">The sequence shown here is derived from an EMBL/GenBank/DDBJ whole genome shotgun (WGS) entry which is preliminary data.</text>
</comment>
<gene>
    <name evidence="4" type="ORF">FHX73_1467</name>
</gene>
<dbReference type="Gene3D" id="3.30.1490.20">
    <property type="entry name" value="ATP-grasp fold, A domain"/>
    <property type="match status" value="1"/>
</dbReference>
<dbReference type="GO" id="GO:0008716">
    <property type="term" value="F:D-alanine-D-alanine ligase activity"/>
    <property type="evidence" value="ECO:0007669"/>
    <property type="project" value="InterPro"/>
</dbReference>
<dbReference type="GO" id="GO:0018169">
    <property type="term" value="F:ribosomal S6-glutamic acid ligase activity"/>
    <property type="evidence" value="ECO:0007669"/>
    <property type="project" value="TreeGrafter"/>
</dbReference>
<accession>A0A561T641</accession>
<protein>
    <submittedName>
        <fullName evidence="4">D-Ala-D-Ala ligase-like protein</fullName>
    </submittedName>
</protein>
<dbReference type="Pfam" id="PF07478">
    <property type="entry name" value="Dala_Dala_lig_C"/>
    <property type="match status" value="1"/>
</dbReference>
<dbReference type="EMBL" id="VIWT01000004">
    <property type="protein sequence ID" value="TWF82585.1"/>
    <property type="molecule type" value="Genomic_DNA"/>
</dbReference>
<dbReference type="RefSeq" id="WP_145909882.1">
    <property type="nucleotide sequence ID" value="NZ_BAAAMZ010000002.1"/>
</dbReference>
<dbReference type="InterPro" id="IPR013815">
    <property type="entry name" value="ATP_grasp_subdomain_1"/>
</dbReference>
<reference evidence="4 5" key="1">
    <citation type="submission" date="2019-06" db="EMBL/GenBank/DDBJ databases">
        <title>Sequencing the genomes of 1000 actinobacteria strains.</title>
        <authorList>
            <person name="Klenk H.-P."/>
        </authorList>
    </citation>
    <scope>NUCLEOTIDE SEQUENCE [LARGE SCALE GENOMIC DNA]</scope>
    <source>
        <strain evidence="4 5">DSM 44826</strain>
    </source>
</reference>
<evidence type="ECO:0000313" key="5">
    <source>
        <dbReference type="Proteomes" id="UP000317940"/>
    </source>
</evidence>
<dbReference type="GO" id="GO:0046872">
    <property type="term" value="F:metal ion binding"/>
    <property type="evidence" value="ECO:0007669"/>
    <property type="project" value="InterPro"/>
</dbReference>
<dbReference type="InterPro" id="IPR011095">
    <property type="entry name" value="Dala_Dala_lig_C"/>
</dbReference>
<keyword evidence="2" id="KW-0547">Nucleotide-binding</keyword>
<evidence type="ECO:0000259" key="3">
    <source>
        <dbReference type="PROSITE" id="PS50975"/>
    </source>
</evidence>
<evidence type="ECO:0000256" key="1">
    <source>
        <dbReference type="ARBA" id="ARBA00022598"/>
    </source>
</evidence>
<name>A0A561T641_9ACTN</name>
<dbReference type="PROSITE" id="PS50975">
    <property type="entry name" value="ATP_GRASP"/>
    <property type="match status" value="1"/>
</dbReference>
<keyword evidence="5" id="KW-1185">Reference proteome</keyword>
<dbReference type="PANTHER" id="PTHR21621:SF0">
    <property type="entry name" value="BETA-CITRYLGLUTAMATE SYNTHASE B-RELATED"/>
    <property type="match status" value="1"/>
</dbReference>
<sequence>MSTTLDSRTRRLCWIYPDRGTAWQRGLEQEHVWDRYAGIAREAGFELSFHKPESLAVDATDSRRPKFFLEGEPVTPEDTVFVTDIYSLSHQLQDVGSQLFLYTLLERAGFYLPIPPSTAYLGTEKTTTLLHLADSPVSAVPTVRIATGRDGMRAQYDQALAGLEYPLLVKPATWGMGLGVCVVHNLNELRGIVGLAGASDTVLVVQPYFSNVEDYRVYVVDGKPHTVLHSVKDGPNLMASRATGGKRRRGYEDPLPELAETVDYVVSRLPLPFLTVDFLFDGERFWLSEIEVDGAVGFEEDEEMARRGHTILQARFQAYRAGHDAWLARRAER</sequence>
<dbReference type="Gene3D" id="3.30.470.20">
    <property type="entry name" value="ATP-grasp fold, B domain"/>
    <property type="match status" value="1"/>
</dbReference>
<evidence type="ECO:0000313" key="4">
    <source>
        <dbReference type="EMBL" id="TWF82585.1"/>
    </source>
</evidence>
<dbReference type="OrthoDB" id="3668575at2"/>
<dbReference type="Proteomes" id="UP000317940">
    <property type="component" value="Unassembled WGS sequence"/>
</dbReference>